<protein>
    <submittedName>
        <fullName evidence="1">Uncharacterized protein</fullName>
    </submittedName>
</protein>
<evidence type="ECO:0000313" key="2">
    <source>
        <dbReference type="Proteomes" id="UP001145742"/>
    </source>
</evidence>
<name>A0ABQ9DLN3_9PASS</name>
<proteinExistence type="predicted"/>
<sequence>MPDEEQLRELGWCSREKRRLREDLMALYNHLKDGCNQVEVGVFSQGPMEFRISAALFRPTGLQGSYTTMNYVSLWLCLSVYEPVKFVSITPCPITTVLIEVPLWLPCRPFRYWNVTVKSPHNLLFFMLNSPNFLSIRIAICCT</sequence>
<comment type="caution">
    <text evidence="1">The sequence shown here is derived from an EMBL/GenBank/DDBJ whole genome shotgun (WGS) entry which is preliminary data.</text>
</comment>
<evidence type="ECO:0000313" key="1">
    <source>
        <dbReference type="EMBL" id="KAJ7423036.1"/>
    </source>
</evidence>
<reference evidence="1" key="1">
    <citation type="submission" date="2019-10" db="EMBL/GenBank/DDBJ databases">
        <authorList>
            <person name="Soares A.E.R."/>
            <person name="Aleixo A."/>
            <person name="Schneider P."/>
            <person name="Miyaki C.Y."/>
            <person name="Schneider M.P."/>
            <person name="Mello C."/>
            <person name="Vasconcelos A.T.R."/>
        </authorList>
    </citation>
    <scope>NUCLEOTIDE SEQUENCE</scope>
    <source>
        <tissue evidence="1">Muscle</tissue>
    </source>
</reference>
<organism evidence="1 2">
    <name type="scientific">Willisornis vidua</name>
    <name type="common">Xingu scale-backed antbird</name>
    <dbReference type="NCBI Taxonomy" id="1566151"/>
    <lineage>
        <taxon>Eukaryota</taxon>
        <taxon>Metazoa</taxon>
        <taxon>Chordata</taxon>
        <taxon>Craniata</taxon>
        <taxon>Vertebrata</taxon>
        <taxon>Euteleostomi</taxon>
        <taxon>Archelosauria</taxon>
        <taxon>Archosauria</taxon>
        <taxon>Dinosauria</taxon>
        <taxon>Saurischia</taxon>
        <taxon>Theropoda</taxon>
        <taxon>Coelurosauria</taxon>
        <taxon>Aves</taxon>
        <taxon>Neognathae</taxon>
        <taxon>Neoaves</taxon>
        <taxon>Telluraves</taxon>
        <taxon>Australaves</taxon>
        <taxon>Passeriformes</taxon>
        <taxon>Thamnophilidae</taxon>
        <taxon>Willisornis</taxon>
    </lineage>
</organism>
<accession>A0ABQ9DLN3</accession>
<dbReference type="Proteomes" id="UP001145742">
    <property type="component" value="Unassembled WGS sequence"/>
</dbReference>
<keyword evidence="2" id="KW-1185">Reference proteome</keyword>
<dbReference type="EMBL" id="WHWB01032918">
    <property type="protein sequence ID" value="KAJ7423036.1"/>
    <property type="molecule type" value="Genomic_DNA"/>
</dbReference>
<gene>
    <name evidence="1" type="ORF">WISP_35356</name>
</gene>